<dbReference type="InterPro" id="IPR000873">
    <property type="entry name" value="AMP-dep_synth/lig_dom"/>
</dbReference>
<evidence type="ECO:0000313" key="9">
    <source>
        <dbReference type="Proteomes" id="UP000256388"/>
    </source>
</evidence>
<evidence type="ECO:0000259" key="6">
    <source>
        <dbReference type="Pfam" id="PF00501"/>
    </source>
</evidence>
<dbReference type="InterPro" id="IPR020845">
    <property type="entry name" value="AMP-binding_CS"/>
</dbReference>
<dbReference type="RefSeq" id="WP_116225657.1">
    <property type="nucleotide sequence ID" value="NZ_AP018437.1"/>
</dbReference>
<dbReference type="EC" id="6.2.1.1" evidence="1"/>
<dbReference type="Gene3D" id="3.40.50.12780">
    <property type="entry name" value="N-terminal domain of ligase-like"/>
    <property type="match status" value="1"/>
</dbReference>
<dbReference type="PROSITE" id="PS00455">
    <property type="entry name" value="AMP_BINDING"/>
    <property type="match status" value="1"/>
</dbReference>
<dbReference type="GO" id="GO:0003987">
    <property type="term" value="F:acetate-CoA ligase activity"/>
    <property type="evidence" value="ECO:0007669"/>
    <property type="project" value="UniProtKB-EC"/>
</dbReference>
<dbReference type="AlphaFoldDB" id="A0A347ZW05"/>
<dbReference type="PANTHER" id="PTHR24095:SF14">
    <property type="entry name" value="ACETYL-COENZYME A SYNTHETASE 1"/>
    <property type="match status" value="1"/>
</dbReference>
<feature type="domain" description="AMP-dependent synthetase/ligase" evidence="6">
    <location>
        <begin position="20"/>
        <end position="385"/>
    </location>
</feature>
<dbReference type="GO" id="GO:0005524">
    <property type="term" value="F:ATP binding"/>
    <property type="evidence" value="ECO:0007669"/>
    <property type="project" value="UniProtKB-KW"/>
</dbReference>
<dbReference type="SUPFAM" id="SSF56801">
    <property type="entry name" value="Acetyl-CoA synthetase-like"/>
    <property type="match status" value="1"/>
</dbReference>
<evidence type="ECO:0000259" key="7">
    <source>
        <dbReference type="Pfam" id="PF13193"/>
    </source>
</evidence>
<organism evidence="8 9">
    <name type="scientific">Pelolinea submarina</name>
    <dbReference type="NCBI Taxonomy" id="913107"/>
    <lineage>
        <taxon>Bacteria</taxon>
        <taxon>Bacillati</taxon>
        <taxon>Chloroflexota</taxon>
        <taxon>Anaerolineae</taxon>
        <taxon>Anaerolineales</taxon>
        <taxon>Anaerolineaceae</taxon>
        <taxon>Pelolinea</taxon>
    </lineage>
</organism>
<keyword evidence="4" id="KW-0067">ATP-binding</keyword>
<comment type="caution">
    <text evidence="8">The sequence shown here is derived from an EMBL/GenBank/DDBJ whole genome shotgun (WGS) entry which is preliminary data.</text>
</comment>
<dbReference type="GO" id="GO:0006085">
    <property type="term" value="P:acetyl-CoA biosynthetic process"/>
    <property type="evidence" value="ECO:0007669"/>
    <property type="project" value="TreeGrafter"/>
</dbReference>
<keyword evidence="2" id="KW-0436">Ligase</keyword>
<evidence type="ECO:0000256" key="4">
    <source>
        <dbReference type="ARBA" id="ARBA00022840"/>
    </source>
</evidence>
<sequence length="538" mass="60846">MGLTKNIAYTCTRRPCEAGHADEQAFKWIHNDLTEQIFTFQELDTASNRMANVLQRLGINKGQCVSIYLPKSVELLNSFFGILKNEAISCILFSTFGESALYDRLSDSRTRILITRKSLLKKVQKIEGELNELQAILVTDLETHQDDYILSLPQLLADVPDSFAFSAEIEPETPAFIQYTSGSTGKPKGALHVHGGLDTMLASFKEVFEIQPDECFWCTADPAWITGLVYGVISPLALLTNQIQFGGNFSAESWLEILQREQVNVWYTAPTALRMLMQEEAGLFKQYDYSALNRMYSVGEPLNPEVYYWGKKVFGCEVYDNWFQSETGSIMITNKPGRAVKPGSMGQPLSYIQAMILDDDMHPLPVRQQGNLCLKKGWGSMFRTYINKEDLYQEKFNGDIYISGDLAYRDEEGYFWYVSRADDVINTAGHLVGPFEVESALLEIEEIVDVAVIGVPDPILHEKIIAFLCLRKDCEWSRALELKCRVNISNKVSTTATPQEYHLVDSIPKNKSGKILRRVLKARYEGKDPGDLSTMEEK</sequence>
<evidence type="ECO:0000256" key="1">
    <source>
        <dbReference type="ARBA" id="ARBA00013275"/>
    </source>
</evidence>
<dbReference type="Proteomes" id="UP000256388">
    <property type="component" value="Unassembled WGS sequence"/>
</dbReference>
<evidence type="ECO:0000256" key="5">
    <source>
        <dbReference type="ARBA" id="ARBA00022990"/>
    </source>
</evidence>
<dbReference type="EMBL" id="QUMS01000003">
    <property type="protein sequence ID" value="REG07182.1"/>
    <property type="molecule type" value="Genomic_DNA"/>
</dbReference>
<name>A0A347ZW05_9CHLR</name>
<dbReference type="InterPro" id="IPR042099">
    <property type="entry name" value="ANL_N_sf"/>
</dbReference>
<dbReference type="OrthoDB" id="9778383at2"/>
<reference evidence="8 9" key="1">
    <citation type="submission" date="2018-08" db="EMBL/GenBank/DDBJ databases">
        <title>Genomic Encyclopedia of Type Strains, Phase IV (KMG-IV): sequencing the most valuable type-strain genomes for metagenomic binning, comparative biology and taxonomic classification.</title>
        <authorList>
            <person name="Goeker M."/>
        </authorList>
    </citation>
    <scope>NUCLEOTIDE SEQUENCE [LARGE SCALE GENOMIC DNA]</scope>
    <source>
        <strain evidence="8 9">DSM 23923</strain>
    </source>
</reference>
<keyword evidence="5" id="KW-0007">Acetylation</keyword>
<dbReference type="InterPro" id="IPR045851">
    <property type="entry name" value="AMP-bd_C_sf"/>
</dbReference>
<evidence type="ECO:0000313" key="8">
    <source>
        <dbReference type="EMBL" id="REG07182.1"/>
    </source>
</evidence>
<dbReference type="Gene3D" id="3.30.300.30">
    <property type="match status" value="1"/>
</dbReference>
<keyword evidence="9" id="KW-1185">Reference proteome</keyword>
<dbReference type="Pfam" id="PF00501">
    <property type="entry name" value="AMP-binding"/>
    <property type="match status" value="1"/>
</dbReference>
<dbReference type="Pfam" id="PF13193">
    <property type="entry name" value="AMP-binding_C"/>
    <property type="match status" value="1"/>
</dbReference>
<feature type="domain" description="AMP-binding enzyme C-terminal" evidence="7">
    <location>
        <begin position="436"/>
        <end position="514"/>
    </location>
</feature>
<dbReference type="PANTHER" id="PTHR24095">
    <property type="entry name" value="ACETYL-COENZYME A SYNTHETASE"/>
    <property type="match status" value="1"/>
</dbReference>
<dbReference type="InterPro" id="IPR025110">
    <property type="entry name" value="AMP-bd_C"/>
</dbReference>
<evidence type="ECO:0000256" key="3">
    <source>
        <dbReference type="ARBA" id="ARBA00022741"/>
    </source>
</evidence>
<proteinExistence type="predicted"/>
<gene>
    <name evidence="8" type="ORF">DFR64_2386</name>
</gene>
<evidence type="ECO:0000256" key="2">
    <source>
        <dbReference type="ARBA" id="ARBA00022598"/>
    </source>
</evidence>
<accession>A0A347ZW05</accession>
<dbReference type="GO" id="GO:0005829">
    <property type="term" value="C:cytosol"/>
    <property type="evidence" value="ECO:0007669"/>
    <property type="project" value="TreeGrafter"/>
</dbReference>
<protein>
    <recommendedName>
        <fullName evidence="1">acetate--CoA ligase</fullName>
        <ecNumber evidence="1">6.2.1.1</ecNumber>
    </recommendedName>
</protein>
<keyword evidence="3" id="KW-0547">Nucleotide-binding</keyword>